<dbReference type="InterPro" id="IPR011010">
    <property type="entry name" value="DNA_brk_join_enz"/>
</dbReference>
<accession>A0ABV9GD40</accession>
<comment type="caution">
    <text evidence="4">The sequence shown here is derived from an EMBL/GenBank/DDBJ whole genome shotgun (WGS) entry which is preliminary data.</text>
</comment>
<evidence type="ECO:0000313" key="4">
    <source>
        <dbReference type="EMBL" id="MFC4611078.1"/>
    </source>
</evidence>
<protein>
    <submittedName>
        <fullName evidence="4">Tyrosine-type recombinase/integrase</fullName>
    </submittedName>
</protein>
<evidence type="ECO:0000259" key="3">
    <source>
        <dbReference type="PROSITE" id="PS51898"/>
    </source>
</evidence>
<name>A0ABV9GD40_9ACTN</name>
<dbReference type="EMBL" id="JBHSFE010000021">
    <property type="protein sequence ID" value="MFC4611078.1"/>
    <property type="molecule type" value="Genomic_DNA"/>
</dbReference>
<dbReference type="RefSeq" id="WP_381199749.1">
    <property type="nucleotide sequence ID" value="NZ_JBHSFE010000021.1"/>
</dbReference>
<dbReference type="PROSITE" id="PS51898">
    <property type="entry name" value="TYR_RECOMBINASE"/>
    <property type="match status" value="1"/>
</dbReference>
<dbReference type="SUPFAM" id="SSF56349">
    <property type="entry name" value="DNA breaking-rejoining enzymes"/>
    <property type="match status" value="1"/>
</dbReference>
<proteinExistence type="predicted"/>
<dbReference type="Proteomes" id="UP001595993">
    <property type="component" value="Unassembled WGS sequence"/>
</dbReference>
<organism evidence="4 5">
    <name type="scientific">Streptomyces maoxianensis</name>
    <dbReference type="NCBI Taxonomy" id="1459942"/>
    <lineage>
        <taxon>Bacteria</taxon>
        <taxon>Bacillati</taxon>
        <taxon>Actinomycetota</taxon>
        <taxon>Actinomycetes</taxon>
        <taxon>Kitasatosporales</taxon>
        <taxon>Streptomycetaceae</taxon>
        <taxon>Streptomyces</taxon>
    </lineage>
</organism>
<dbReference type="Gene3D" id="1.10.443.10">
    <property type="entry name" value="Intergrase catalytic core"/>
    <property type="match status" value="1"/>
</dbReference>
<dbReference type="InterPro" id="IPR002104">
    <property type="entry name" value="Integrase_catalytic"/>
</dbReference>
<reference evidence="5" key="1">
    <citation type="journal article" date="2019" name="Int. J. Syst. Evol. Microbiol.">
        <title>The Global Catalogue of Microorganisms (GCM) 10K type strain sequencing project: providing services to taxonomists for standard genome sequencing and annotation.</title>
        <authorList>
            <consortium name="The Broad Institute Genomics Platform"/>
            <consortium name="The Broad Institute Genome Sequencing Center for Infectious Disease"/>
            <person name="Wu L."/>
            <person name="Ma J."/>
        </authorList>
    </citation>
    <scope>NUCLEOTIDE SEQUENCE [LARGE SCALE GENOMIC DNA]</scope>
    <source>
        <strain evidence="5">CGMCC 4.7139</strain>
    </source>
</reference>
<dbReference type="Pfam" id="PF00589">
    <property type="entry name" value="Phage_integrase"/>
    <property type="match status" value="1"/>
</dbReference>
<sequence>MNGPLYFTLPKGSKTRTVDMSESVAQELRTHVEDVPRCGGGTPLGEPGKPTKKFSLLLTTRFANAIAVNTFNTYVWKPALARIGVIPPRLDGAKPWQWEAAHRDSFHVLRHTYASAVLEAGESVVTLAKWLGHSSPTITLDHYAHFMPEAGGRGRRAIDGLLSGRGTEVPSPNPPDSPQG</sequence>
<feature type="region of interest" description="Disordered" evidence="2">
    <location>
        <begin position="157"/>
        <end position="180"/>
    </location>
</feature>
<feature type="compositionally biased region" description="Pro residues" evidence="2">
    <location>
        <begin position="171"/>
        <end position="180"/>
    </location>
</feature>
<evidence type="ECO:0000313" key="5">
    <source>
        <dbReference type="Proteomes" id="UP001595993"/>
    </source>
</evidence>
<evidence type="ECO:0000256" key="1">
    <source>
        <dbReference type="ARBA" id="ARBA00023172"/>
    </source>
</evidence>
<keyword evidence="5" id="KW-1185">Reference proteome</keyword>
<gene>
    <name evidence="4" type="ORF">ACFO9E_25270</name>
</gene>
<keyword evidence="1" id="KW-0233">DNA recombination</keyword>
<feature type="domain" description="Tyr recombinase" evidence="3">
    <location>
        <begin position="1"/>
        <end position="159"/>
    </location>
</feature>
<dbReference type="InterPro" id="IPR013762">
    <property type="entry name" value="Integrase-like_cat_sf"/>
</dbReference>
<evidence type="ECO:0000256" key="2">
    <source>
        <dbReference type="SAM" id="MobiDB-lite"/>
    </source>
</evidence>